<evidence type="ECO:0000256" key="1">
    <source>
        <dbReference type="SAM" id="MobiDB-lite"/>
    </source>
</evidence>
<dbReference type="EMBL" id="UYRT01080236">
    <property type="protein sequence ID" value="VDN22332.1"/>
    <property type="molecule type" value="Genomic_DNA"/>
</dbReference>
<protein>
    <submittedName>
        <fullName evidence="4">RING-type E3 ubiquitin transferase</fullName>
    </submittedName>
</protein>
<gene>
    <name evidence="2" type="ORF">GPUH_LOCUS13452</name>
</gene>
<name>A0A183DXL1_9BILA</name>
<organism evidence="4">
    <name type="scientific">Gongylonema pulchrum</name>
    <dbReference type="NCBI Taxonomy" id="637853"/>
    <lineage>
        <taxon>Eukaryota</taxon>
        <taxon>Metazoa</taxon>
        <taxon>Ecdysozoa</taxon>
        <taxon>Nematoda</taxon>
        <taxon>Chromadorea</taxon>
        <taxon>Rhabditida</taxon>
        <taxon>Spirurina</taxon>
        <taxon>Spiruromorpha</taxon>
        <taxon>Spiruroidea</taxon>
        <taxon>Gongylonematidae</taxon>
        <taxon>Gongylonema</taxon>
    </lineage>
</organism>
<dbReference type="AlphaFoldDB" id="A0A183DXL1"/>
<dbReference type="WBParaSite" id="GPUH_0001346701-mRNA-1">
    <property type="protein sequence ID" value="GPUH_0001346701-mRNA-1"/>
    <property type="gene ID" value="GPUH_0001346701"/>
</dbReference>
<reference evidence="2 3" key="2">
    <citation type="submission" date="2018-11" db="EMBL/GenBank/DDBJ databases">
        <authorList>
            <consortium name="Pathogen Informatics"/>
        </authorList>
    </citation>
    <scope>NUCLEOTIDE SEQUENCE [LARGE SCALE GENOMIC DNA]</scope>
</reference>
<feature type="compositionally biased region" description="Acidic residues" evidence="1">
    <location>
        <begin position="1"/>
        <end position="13"/>
    </location>
</feature>
<reference evidence="4" key="1">
    <citation type="submission" date="2016-06" db="UniProtKB">
        <authorList>
            <consortium name="WormBaseParasite"/>
        </authorList>
    </citation>
    <scope>IDENTIFICATION</scope>
</reference>
<evidence type="ECO:0000313" key="3">
    <source>
        <dbReference type="Proteomes" id="UP000271098"/>
    </source>
</evidence>
<sequence>MGEEEVSDDDEQETAAAAQREQGQREDKSSAPGPTEGSNTAPDELLSEGRRNATLHGRRMCAPGRRASVPLNLAERKLRRKLSTFGRDGYDAPHYVRTWSST</sequence>
<keyword evidence="3" id="KW-1185">Reference proteome</keyword>
<dbReference type="Proteomes" id="UP000271098">
    <property type="component" value="Unassembled WGS sequence"/>
</dbReference>
<evidence type="ECO:0000313" key="4">
    <source>
        <dbReference type="WBParaSite" id="GPUH_0001346701-mRNA-1"/>
    </source>
</evidence>
<accession>A0A183DXL1</accession>
<proteinExistence type="predicted"/>
<feature type="region of interest" description="Disordered" evidence="1">
    <location>
        <begin position="1"/>
        <end position="63"/>
    </location>
</feature>
<evidence type="ECO:0000313" key="2">
    <source>
        <dbReference type="EMBL" id="VDN22332.1"/>
    </source>
</evidence>